<evidence type="ECO:0000313" key="3">
    <source>
        <dbReference type="Proteomes" id="UP000594263"/>
    </source>
</evidence>
<proteinExistence type="predicted"/>
<dbReference type="Gramene" id="Kaladp1204s0003.1.v1.1">
    <property type="protein sequence ID" value="Kaladp1204s0003.1.v1.1"/>
    <property type="gene ID" value="Kaladp1204s0003.v1.1"/>
</dbReference>
<dbReference type="AlphaFoldDB" id="A0A7N0VMM3"/>
<keyword evidence="1" id="KW-0812">Transmembrane</keyword>
<dbReference type="Proteomes" id="UP000594263">
    <property type="component" value="Unplaced"/>
</dbReference>
<sequence>MEFDGRGVGGGGSSRYSGWIISAVFVASIIGVLVFSGGMSDVEEELGAKVEFVLPAAVLMQRKTSVMAERAGQDESERSHRHFQLSRLSNRKHNVEFPSPRSRKRKVEEGLASARAAIRNSAMAVTSNELSSSQIYHNRDAFFR</sequence>
<dbReference type="EnsemblPlants" id="Kaladp1204s0003.1.v1.1">
    <property type="protein sequence ID" value="Kaladp1204s0003.1.v1.1"/>
    <property type="gene ID" value="Kaladp1204s0003.v1.1"/>
</dbReference>
<evidence type="ECO:0000256" key="1">
    <source>
        <dbReference type="SAM" id="Phobius"/>
    </source>
</evidence>
<name>A0A7N0VMM3_KALFE</name>
<feature type="transmembrane region" description="Helical" evidence="1">
    <location>
        <begin position="16"/>
        <end position="35"/>
    </location>
</feature>
<keyword evidence="1" id="KW-1133">Transmembrane helix</keyword>
<accession>A0A7N0VMM3</accession>
<keyword evidence="3" id="KW-1185">Reference proteome</keyword>
<reference evidence="2" key="1">
    <citation type="submission" date="2021-01" db="UniProtKB">
        <authorList>
            <consortium name="EnsemblPlants"/>
        </authorList>
    </citation>
    <scope>IDENTIFICATION</scope>
</reference>
<organism evidence="2 3">
    <name type="scientific">Kalanchoe fedtschenkoi</name>
    <name type="common">Lavender scallops</name>
    <name type="synonym">South American air plant</name>
    <dbReference type="NCBI Taxonomy" id="63787"/>
    <lineage>
        <taxon>Eukaryota</taxon>
        <taxon>Viridiplantae</taxon>
        <taxon>Streptophyta</taxon>
        <taxon>Embryophyta</taxon>
        <taxon>Tracheophyta</taxon>
        <taxon>Spermatophyta</taxon>
        <taxon>Magnoliopsida</taxon>
        <taxon>eudicotyledons</taxon>
        <taxon>Gunneridae</taxon>
        <taxon>Pentapetalae</taxon>
        <taxon>Saxifragales</taxon>
        <taxon>Crassulaceae</taxon>
        <taxon>Kalanchoe</taxon>
    </lineage>
</organism>
<evidence type="ECO:0000313" key="2">
    <source>
        <dbReference type="EnsemblPlants" id="Kaladp1204s0003.1.v1.1"/>
    </source>
</evidence>
<protein>
    <submittedName>
        <fullName evidence="2">Uncharacterized protein</fullName>
    </submittedName>
</protein>
<keyword evidence="1" id="KW-0472">Membrane</keyword>